<evidence type="ECO:0008006" key="4">
    <source>
        <dbReference type="Google" id="ProtNLM"/>
    </source>
</evidence>
<feature type="transmembrane region" description="Helical" evidence="1">
    <location>
        <begin position="234"/>
        <end position="252"/>
    </location>
</feature>
<feature type="transmembrane region" description="Helical" evidence="1">
    <location>
        <begin position="117"/>
        <end position="141"/>
    </location>
</feature>
<feature type="transmembrane region" description="Helical" evidence="1">
    <location>
        <begin position="161"/>
        <end position="181"/>
    </location>
</feature>
<proteinExistence type="predicted"/>
<evidence type="ECO:0000313" key="2">
    <source>
        <dbReference type="EMBL" id="SNR52004.1"/>
    </source>
</evidence>
<accession>A0A238X0H5</accession>
<gene>
    <name evidence="2" type="ORF">SAMN06266787_10349</name>
</gene>
<reference evidence="2 3" key="1">
    <citation type="submission" date="2017-06" db="EMBL/GenBank/DDBJ databases">
        <authorList>
            <person name="Kim H.J."/>
            <person name="Triplett B.A."/>
        </authorList>
    </citation>
    <scope>NUCLEOTIDE SEQUENCE [LARGE SCALE GENOMIC DNA]</scope>
    <source>
        <strain evidence="2 3">DSM 19316</strain>
    </source>
</reference>
<dbReference type="Proteomes" id="UP000198297">
    <property type="component" value="Unassembled WGS sequence"/>
</dbReference>
<organism evidence="2 3">
    <name type="scientific">Halorubrum ezzemoulense</name>
    <name type="common">Halorubrum chaoviator</name>
    <dbReference type="NCBI Taxonomy" id="337243"/>
    <lineage>
        <taxon>Archaea</taxon>
        <taxon>Methanobacteriati</taxon>
        <taxon>Methanobacteriota</taxon>
        <taxon>Stenosarchaea group</taxon>
        <taxon>Halobacteria</taxon>
        <taxon>Halobacteriales</taxon>
        <taxon>Haloferacaceae</taxon>
        <taxon>Halorubrum</taxon>
    </lineage>
</organism>
<keyword evidence="1" id="KW-0472">Membrane</keyword>
<keyword evidence="1" id="KW-0812">Transmembrane</keyword>
<feature type="transmembrane region" description="Helical" evidence="1">
    <location>
        <begin position="68"/>
        <end position="90"/>
    </location>
</feature>
<evidence type="ECO:0000313" key="3">
    <source>
        <dbReference type="Proteomes" id="UP000198297"/>
    </source>
</evidence>
<sequence length="261" mass="27533">MDLWHIYLLIFLELFLTDFFTDGFSPERPGTDGHTTVRAMSVLMRPSIAAVTYPIAGDAAERPLLAVWLLFALSVVVPVLPAVPVVGYLVRVLAASERGESIPPFLSEPRTLVRRSIGGAVVCLAYLGVPLAALLVTLYGVVSLEPGANAPVGRILAGSTAVLFLGILGTYLAPIALTVYGREGSLRGAFSPDAVRPVAGHAAYFFGWTLGFTALVVTVGVGGALFTLSRLGPLAGTLVLAYGLLVAAYLLGRAVERARRR</sequence>
<name>A0A238X0H5_HALEZ</name>
<dbReference type="AlphaFoldDB" id="A0A238X0H5"/>
<dbReference type="EMBL" id="FZNK01000003">
    <property type="protein sequence ID" value="SNR52004.1"/>
    <property type="molecule type" value="Genomic_DNA"/>
</dbReference>
<feature type="transmembrane region" description="Helical" evidence="1">
    <location>
        <begin position="202"/>
        <end position="228"/>
    </location>
</feature>
<dbReference type="Pfam" id="PF13197">
    <property type="entry name" value="DUF4013"/>
    <property type="match status" value="1"/>
</dbReference>
<protein>
    <recommendedName>
        <fullName evidence="4">DUF4013 domain-containing protein</fullName>
    </recommendedName>
</protein>
<dbReference type="InterPro" id="IPR025098">
    <property type="entry name" value="DUF4013"/>
</dbReference>
<keyword evidence="1" id="KW-1133">Transmembrane helix</keyword>
<evidence type="ECO:0000256" key="1">
    <source>
        <dbReference type="SAM" id="Phobius"/>
    </source>
</evidence>